<dbReference type="EMBL" id="JAFCLK010000053">
    <property type="protein sequence ID" value="MBR1140973.1"/>
    <property type="molecule type" value="Genomic_DNA"/>
</dbReference>
<evidence type="ECO:0000256" key="6">
    <source>
        <dbReference type="ARBA" id="ARBA00022989"/>
    </source>
</evidence>
<feature type="domain" description="Glycosyltransferase RgtA/B/C/D-like" evidence="9">
    <location>
        <begin position="96"/>
        <end position="256"/>
    </location>
</feature>
<keyword evidence="11" id="KW-1185">Reference proteome</keyword>
<feature type="transmembrane region" description="Helical" evidence="8">
    <location>
        <begin position="195"/>
        <end position="225"/>
    </location>
</feature>
<comment type="caution">
    <text evidence="10">The sequence shown here is derived from an EMBL/GenBank/DDBJ whole genome shotgun (WGS) entry which is preliminary data.</text>
</comment>
<evidence type="ECO:0000256" key="8">
    <source>
        <dbReference type="SAM" id="Phobius"/>
    </source>
</evidence>
<keyword evidence="2" id="KW-1003">Cell membrane</keyword>
<evidence type="ECO:0000256" key="3">
    <source>
        <dbReference type="ARBA" id="ARBA00022676"/>
    </source>
</evidence>
<evidence type="ECO:0000256" key="2">
    <source>
        <dbReference type="ARBA" id="ARBA00022475"/>
    </source>
</evidence>
<evidence type="ECO:0000259" key="9">
    <source>
        <dbReference type="Pfam" id="PF13231"/>
    </source>
</evidence>
<evidence type="ECO:0000313" key="11">
    <source>
        <dbReference type="Proteomes" id="UP001314635"/>
    </source>
</evidence>
<dbReference type="Proteomes" id="UP001314635">
    <property type="component" value="Unassembled WGS sequence"/>
</dbReference>
<feature type="transmembrane region" description="Helical" evidence="8">
    <location>
        <begin position="284"/>
        <end position="305"/>
    </location>
</feature>
<feature type="transmembrane region" description="Helical" evidence="8">
    <location>
        <begin position="381"/>
        <end position="403"/>
    </location>
</feature>
<name>A0ABS5GHZ5_9BRAD</name>
<gene>
    <name evidence="10" type="ORF">JQ619_35025</name>
</gene>
<keyword evidence="4" id="KW-0808">Transferase</keyword>
<organism evidence="10 11">
    <name type="scientific">Bradyrhizobium denitrificans</name>
    <dbReference type="NCBI Taxonomy" id="2734912"/>
    <lineage>
        <taxon>Bacteria</taxon>
        <taxon>Pseudomonadati</taxon>
        <taxon>Pseudomonadota</taxon>
        <taxon>Alphaproteobacteria</taxon>
        <taxon>Hyphomicrobiales</taxon>
        <taxon>Nitrobacteraceae</taxon>
        <taxon>Bradyrhizobium</taxon>
    </lineage>
</organism>
<evidence type="ECO:0000256" key="4">
    <source>
        <dbReference type="ARBA" id="ARBA00022679"/>
    </source>
</evidence>
<feature type="transmembrane region" description="Helical" evidence="8">
    <location>
        <begin position="326"/>
        <end position="345"/>
    </location>
</feature>
<dbReference type="PANTHER" id="PTHR33908">
    <property type="entry name" value="MANNOSYLTRANSFERASE YKCB-RELATED"/>
    <property type="match status" value="1"/>
</dbReference>
<comment type="subcellular location">
    <subcellularLocation>
        <location evidence="1">Cell membrane</location>
        <topology evidence="1">Multi-pass membrane protein</topology>
    </subcellularLocation>
</comment>
<evidence type="ECO:0000256" key="7">
    <source>
        <dbReference type="ARBA" id="ARBA00023136"/>
    </source>
</evidence>
<dbReference type="InterPro" id="IPR050297">
    <property type="entry name" value="LipidA_mod_glycosyltrf_83"/>
</dbReference>
<sequence length="538" mass="59249">MPAGAERAQGFRVSVPFDFALSAMAARSDTAPARWRKPFLIWLDGADAGWTIPVILLGFVGIWMVYLQVAYLSGDLHPDVLETWSLGRTFAWGSSKHPPLMGWVARAWTSVFPLSDWSFHLMAMTNSAAALWAVDLISCRFVRGDKRIVVLLLLMLLPTYQFQAQRFNANAVLLAVWPLATYCFLRSFETRRWPWAAAAGASAALAMLGKYYSVFLLGSFAFSALCHPQRRLYFTSLAPWVSIAVGLIVLLPHLHWLATTGAMPFSYAIAAHAGRTFDSSLSEALFFILGLAANMAIPAATWVMIAGYRLRRFLHDARSMSSGLRLLFLIAIGTIVFPVLTGIVLGTDVTPLWAVQGLFLFVILVVGGARYPIERFYSVNLTVMVIGIAVIATVIAAPIHAAYRNNYPFEEGRNFYRAASLELTRLWHEHSSEPLPAIDGDENLVLAVAFYSPDHPVPTTASFHKCLGTTCQATPEKGWAAMCFYGDVACNEAMSRTASVVTGAIQTEFVAQSMLLGWPGATRRINAFVVLPCRPEQH</sequence>
<evidence type="ECO:0000256" key="1">
    <source>
        <dbReference type="ARBA" id="ARBA00004651"/>
    </source>
</evidence>
<protein>
    <submittedName>
        <fullName evidence="10">Glycosyltransferase family 39 protein</fullName>
    </submittedName>
</protein>
<keyword evidence="3" id="KW-0328">Glycosyltransferase</keyword>
<dbReference type="InterPro" id="IPR038731">
    <property type="entry name" value="RgtA/B/C-like"/>
</dbReference>
<keyword evidence="7 8" id="KW-0472">Membrane</keyword>
<reference evidence="11" key="1">
    <citation type="journal article" date="2021" name="ISME J.">
        <title>Evolutionary origin and ecological implication of a unique nif island in free-living Bradyrhizobium lineages.</title>
        <authorList>
            <person name="Tao J."/>
        </authorList>
    </citation>
    <scope>NUCLEOTIDE SEQUENCE [LARGE SCALE GENOMIC DNA]</scope>
    <source>
        <strain evidence="11">SZCCT0094</strain>
    </source>
</reference>
<evidence type="ECO:0000313" key="10">
    <source>
        <dbReference type="EMBL" id="MBR1140973.1"/>
    </source>
</evidence>
<feature type="transmembrane region" description="Helical" evidence="8">
    <location>
        <begin position="39"/>
        <end position="66"/>
    </location>
</feature>
<feature type="transmembrane region" description="Helical" evidence="8">
    <location>
        <begin position="237"/>
        <end position="258"/>
    </location>
</feature>
<accession>A0ABS5GHZ5</accession>
<evidence type="ECO:0000256" key="5">
    <source>
        <dbReference type="ARBA" id="ARBA00022692"/>
    </source>
</evidence>
<feature type="transmembrane region" description="Helical" evidence="8">
    <location>
        <begin position="351"/>
        <end position="369"/>
    </location>
</feature>
<dbReference type="Pfam" id="PF13231">
    <property type="entry name" value="PMT_2"/>
    <property type="match status" value="1"/>
</dbReference>
<dbReference type="PANTHER" id="PTHR33908:SF9">
    <property type="entry name" value="BLL5595 PROTEIN"/>
    <property type="match status" value="1"/>
</dbReference>
<keyword evidence="6 8" id="KW-1133">Transmembrane helix</keyword>
<keyword evidence="5 8" id="KW-0812">Transmembrane</keyword>
<proteinExistence type="predicted"/>